<dbReference type="Gene3D" id="3.90.550.10">
    <property type="entry name" value="Spore Coat Polysaccharide Biosynthesis Protein SpsA, Chain A"/>
    <property type="match status" value="1"/>
</dbReference>
<dbReference type="EMBL" id="BAAAGG010000022">
    <property type="protein sequence ID" value="GAA0762590.1"/>
    <property type="molecule type" value="Genomic_DNA"/>
</dbReference>
<dbReference type="SUPFAM" id="SSF53448">
    <property type="entry name" value="Nucleotide-diphospho-sugar transferases"/>
    <property type="match status" value="1"/>
</dbReference>
<reference evidence="6" key="1">
    <citation type="journal article" date="2019" name="Int. J. Syst. Evol. Microbiol.">
        <title>The Global Catalogue of Microorganisms (GCM) 10K type strain sequencing project: providing services to taxonomists for standard genome sequencing and annotation.</title>
        <authorList>
            <consortium name="The Broad Institute Genomics Platform"/>
            <consortium name="The Broad Institute Genome Sequencing Center for Infectious Disease"/>
            <person name="Wu L."/>
            <person name="Ma J."/>
        </authorList>
    </citation>
    <scope>NUCLEOTIDE SEQUENCE [LARGE SCALE GENOMIC DNA]</scope>
    <source>
        <strain evidence="6">JCM 16231</strain>
    </source>
</reference>
<dbReference type="PANTHER" id="PTHR42866">
    <property type="entry name" value="3-DEOXY-MANNO-OCTULOSONATE CYTIDYLYLTRANSFERASE"/>
    <property type="match status" value="1"/>
</dbReference>
<dbReference type="GO" id="GO:0016779">
    <property type="term" value="F:nucleotidyltransferase activity"/>
    <property type="evidence" value="ECO:0007669"/>
    <property type="project" value="UniProtKB-KW"/>
</dbReference>
<evidence type="ECO:0000313" key="5">
    <source>
        <dbReference type="EMBL" id="GAA0762590.1"/>
    </source>
</evidence>
<dbReference type="InterPro" id="IPR003329">
    <property type="entry name" value="Cytidylyl_trans"/>
</dbReference>
<dbReference type="CDD" id="cd02517">
    <property type="entry name" value="CMP-KDO-Synthetase"/>
    <property type="match status" value="1"/>
</dbReference>
<evidence type="ECO:0000256" key="1">
    <source>
        <dbReference type="ARBA" id="ARBA00022679"/>
    </source>
</evidence>
<dbReference type="NCBIfam" id="TIGR00466">
    <property type="entry name" value="kdsB"/>
    <property type="match status" value="1"/>
</dbReference>
<organism evidence="5 6">
    <name type="scientific">Psychroflexus lacisalsi</name>
    <dbReference type="NCBI Taxonomy" id="503928"/>
    <lineage>
        <taxon>Bacteria</taxon>
        <taxon>Pseudomonadati</taxon>
        <taxon>Bacteroidota</taxon>
        <taxon>Flavobacteriia</taxon>
        <taxon>Flavobacteriales</taxon>
        <taxon>Flavobacteriaceae</taxon>
        <taxon>Psychroflexus</taxon>
    </lineage>
</organism>
<evidence type="ECO:0000256" key="2">
    <source>
        <dbReference type="ARBA" id="ARBA00022695"/>
    </source>
</evidence>
<comment type="pathway">
    <text evidence="4">Nucleotide-sugar biosynthesis; CMP-3-deoxy-D-manno-octulosonate biosynthesis; CMP-3-deoxy-D-manno-octulosonate from 3-deoxy-D-manno-octulosonate and CTP: step 1/1.</text>
</comment>
<keyword evidence="6" id="KW-1185">Reference proteome</keyword>
<dbReference type="InterPro" id="IPR004528">
    <property type="entry name" value="KdsB"/>
</dbReference>
<accession>A0ABP3VMT6</accession>
<proteinExistence type="inferred from homology"/>
<dbReference type="InterPro" id="IPR029044">
    <property type="entry name" value="Nucleotide-diphossugar_trans"/>
</dbReference>
<comment type="similarity">
    <text evidence="4">Belongs to the KdsB family.</text>
</comment>
<keyword evidence="4" id="KW-0963">Cytoplasm</keyword>
<dbReference type="NCBIfam" id="NF009905">
    <property type="entry name" value="PRK13368.1"/>
    <property type="match status" value="1"/>
</dbReference>
<evidence type="ECO:0000256" key="4">
    <source>
        <dbReference type="HAMAP-Rule" id="MF_00057"/>
    </source>
</evidence>
<comment type="caution">
    <text evidence="5">The sequence shown here is derived from an EMBL/GenBank/DDBJ whole genome shotgun (WGS) entry which is preliminary data.</text>
</comment>
<name>A0ABP3VMT6_9FLAO</name>
<dbReference type="EC" id="2.7.7.38" evidence="4"/>
<evidence type="ECO:0000256" key="3">
    <source>
        <dbReference type="ARBA" id="ARBA00022985"/>
    </source>
</evidence>
<protein>
    <recommendedName>
        <fullName evidence="4">3-deoxy-manno-octulosonate cytidylyltransferase</fullName>
        <ecNumber evidence="4">2.7.7.38</ecNumber>
    </recommendedName>
    <alternativeName>
        <fullName evidence="4">CMP-2-keto-3-deoxyoctulosonic acid synthase</fullName>
        <shortName evidence="4">CKS</shortName>
        <shortName evidence="4">CMP-KDO synthase</shortName>
    </alternativeName>
</protein>
<dbReference type="NCBIfam" id="NF003950">
    <property type="entry name" value="PRK05450.1-3"/>
    <property type="match status" value="1"/>
</dbReference>
<dbReference type="Pfam" id="PF02348">
    <property type="entry name" value="CTP_transf_3"/>
    <property type="match status" value="1"/>
</dbReference>
<dbReference type="PANTHER" id="PTHR42866:SF2">
    <property type="entry name" value="3-DEOXY-MANNO-OCTULOSONATE CYTIDYLYLTRANSFERASE, MITOCHONDRIAL"/>
    <property type="match status" value="1"/>
</dbReference>
<keyword evidence="1 4" id="KW-0808">Transferase</keyword>
<comment type="subcellular location">
    <subcellularLocation>
        <location evidence="4">Cytoplasm</location>
    </subcellularLocation>
</comment>
<comment type="catalytic activity">
    <reaction evidence="4">
        <text>3-deoxy-alpha-D-manno-oct-2-ulosonate + CTP = CMP-3-deoxy-beta-D-manno-octulosonate + diphosphate</text>
        <dbReference type="Rhea" id="RHEA:23448"/>
        <dbReference type="ChEBI" id="CHEBI:33019"/>
        <dbReference type="ChEBI" id="CHEBI:37563"/>
        <dbReference type="ChEBI" id="CHEBI:85986"/>
        <dbReference type="ChEBI" id="CHEBI:85987"/>
        <dbReference type="EC" id="2.7.7.38"/>
    </reaction>
</comment>
<gene>
    <name evidence="4 5" type="primary">kdsB</name>
    <name evidence="5" type="ORF">GCM10009433_23080</name>
</gene>
<sequence length="247" mass="28230">MSKPFKVIAMIPARYQASRFPGKLMQDLAGKTVITRTYEAAKLTELFDEVYVVTDSELIFSEIENEGGKAIMSKKEHECGSDRIAEAVQDMDVDIVINVQGDEPFINEKALSKLLNVFKEDKDRLIDLASLKVKLTSEEDILNPNHVKVITDLNNFALYFSRSPIPFHRAKELQIDYFKHVGIYAFRKEALMAFYNLPMSPLESAEKIECIRYLENGKTIKMVETQEVSIGIDTPEDLEKARQRFPN</sequence>
<comment type="function">
    <text evidence="4">Activates KDO (a required 8-carbon sugar) for incorporation into bacterial lipopolysaccharide in Gram-negative bacteria.</text>
</comment>
<dbReference type="Proteomes" id="UP001500185">
    <property type="component" value="Unassembled WGS sequence"/>
</dbReference>
<dbReference type="NCBIfam" id="NF003952">
    <property type="entry name" value="PRK05450.1-5"/>
    <property type="match status" value="1"/>
</dbReference>
<evidence type="ECO:0000313" key="6">
    <source>
        <dbReference type="Proteomes" id="UP001500185"/>
    </source>
</evidence>
<dbReference type="RefSeq" id="WP_224454497.1">
    <property type="nucleotide sequence ID" value="NZ_BAAAGG010000022.1"/>
</dbReference>
<keyword evidence="2 4" id="KW-0548">Nucleotidyltransferase</keyword>
<keyword evidence="3 4" id="KW-0448">Lipopolysaccharide biosynthesis</keyword>
<dbReference type="HAMAP" id="MF_00057">
    <property type="entry name" value="KdsB"/>
    <property type="match status" value="1"/>
</dbReference>